<dbReference type="Gene3D" id="1.10.1060.10">
    <property type="entry name" value="Alpha-helical ferredoxin"/>
    <property type="match status" value="1"/>
</dbReference>
<dbReference type="SUPFAM" id="SSF56176">
    <property type="entry name" value="FAD-binding/transporter-associated domain-like"/>
    <property type="match status" value="1"/>
</dbReference>
<sequence length="977" mass="102584">MSPQHQAFLSALEQRMPRARLITDPTRTLAYGTDASFYRLVPQIVAYPANEAEVSAILSLAHAHGVAVTFRAAGTSLSGQAVTDSVLVVMADGWTGIEVLDDGMRIRLQPGVIGQHANDALRGVGRKIGPDPASIATAKIGGMAANNSSGMCCGTAQNGYHTLAAMRVMLADGTVLDTADAASVAAFRVSHAELLGQLQTLGNFIRGNAELEAKVRRKYRLKNTTGYGINALIDFIDPVDMLAHLMIGSEGTLGFISSITYHTVPDHPHKASCLVLFAELEDCCRAVTALKDGGAVDAVELVDRRSILAVQGKKGLPGFLYGEQAPNAAALLIETRGADAAELAARCAAVDATVAGFNPSANSGFSTDPVVGETYWAVRKGLFPAVGAVRPVGTTCVIEDVAFPVEKLAEGVLRLTELFDRYRYDEALIFGHALEGNLHFVFAPGFESEAEVKRYSDFMDAVGELVAVEFGGSLKAEHGTGRNVAPFVKLEWGDEAYAVMCELKRLFDPRNLLNPDVIITSNERLHLENLKRMPAADSLVDRCIECGFCEPACPSNGLSLTPRQRIVTWRRIQQLRRDGSDAAQLATLEADYQWAGLDTCAATGMCATRCPVGINTGDLVKKLRGGAKHPALAEKIEANLGTVVGTARAGLGALKLARGILGAEATTALNRVAHRVFPMIPVAPPATPGAAGPLPDAPVGPMSNTVVFATPAPAGNGSAAGAGGAGRGVPPARRLEPVVFFGSCVNRTFAEHEAGANLADSTFSLFAKAGFAPLHLADRKSLCCGQPFESKGATEAADRALARTGAALLSASDNGRIPVYLDNAPCALRLIDAQRAGKLDARLQLHDAVGFLADKVAPRLDIVKRLEQLAVHIPCSTSKAGTGAKLVALAKKCATQVTVPDIACCGFAGDKGFNLPELNANSLRRLKPALPSGCRTGVSASRTCQIGLASHGGIPYRSLEALLDDCSQPAAATVSVS</sequence>
<evidence type="ECO:0000256" key="6">
    <source>
        <dbReference type="ARBA" id="ARBA00022946"/>
    </source>
</evidence>
<dbReference type="GO" id="GO:0008720">
    <property type="term" value="F:D-lactate dehydrogenase (NAD+) activity"/>
    <property type="evidence" value="ECO:0007669"/>
    <property type="project" value="TreeGrafter"/>
</dbReference>
<keyword evidence="4" id="KW-0479">Metal-binding</keyword>
<dbReference type="InterPro" id="IPR017896">
    <property type="entry name" value="4Fe4S_Fe-S-bd"/>
</dbReference>
<dbReference type="GO" id="GO:1903457">
    <property type="term" value="P:lactate catabolic process"/>
    <property type="evidence" value="ECO:0007669"/>
    <property type="project" value="TreeGrafter"/>
</dbReference>
<dbReference type="AlphaFoldDB" id="A0A8B6X475"/>
<evidence type="ECO:0000256" key="9">
    <source>
        <dbReference type="ARBA" id="ARBA00023014"/>
    </source>
</evidence>
<evidence type="ECO:0000256" key="2">
    <source>
        <dbReference type="ARBA" id="ARBA00008000"/>
    </source>
</evidence>
<comment type="similarity">
    <text evidence="2">Belongs to the FAD-binding oxidoreductase/transferase type 4 family.</text>
</comment>
<dbReference type="InterPro" id="IPR006094">
    <property type="entry name" value="Oxid_FAD_bind_N"/>
</dbReference>
<evidence type="ECO:0000256" key="7">
    <source>
        <dbReference type="ARBA" id="ARBA00023002"/>
    </source>
</evidence>
<evidence type="ECO:0000313" key="13">
    <source>
        <dbReference type="Proteomes" id="UP000675920"/>
    </source>
</evidence>
<dbReference type="EC" id="1.1.2.4" evidence="10"/>
<dbReference type="Gene3D" id="3.30.70.2740">
    <property type="match status" value="1"/>
</dbReference>
<comment type="cofactor">
    <cofactor evidence="1">
        <name>FAD</name>
        <dbReference type="ChEBI" id="CHEBI:57692"/>
    </cofactor>
</comment>
<organism evidence="13 14">
    <name type="scientific">Derxia gummosa DSM 723</name>
    <dbReference type="NCBI Taxonomy" id="1121388"/>
    <lineage>
        <taxon>Bacteria</taxon>
        <taxon>Pseudomonadati</taxon>
        <taxon>Pseudomonadota</taxon>
        <taxon>Betaproteobacteria</taxon>
        <taxon>Burkholderiales</taxon>
        <taxon>Alcaligenaceae</taxon>
        <taxon>Derxia</taxon>
    </lineage>
</organism>
<accession>A0A8B6X475</accession>
<evidence type="ECO:0000259" key="12">
    <source>
        <dbReference type="PROSITE" id="PS51387"/>
    </source>
</evidence>
<dbReference type="Proteomes" id="UP000675920">
    <property type="component" value="Unplaced"/>
</dbReference>
<evidence type="ECO:0000259" key="11">
    <source>
        <dbReference type="PROSITE" id="PS51379"/>
    </source>
</evidence>
<dbReference type="GO" id="GO:0046872">
    <property type="term" value="F:metal ion binding"/>
    <property type="evidence" value="ECO:0007669"/>
    <property type="project" value="UniProtKB-KW"/>
</dbReference>
<evidence type="ECO:0000256" key="1">
    <source>
        <dbReference type="ARBA" id="ARBA00001974"/>
    </source>
</evidence>
<dbReference type="PROSITE" id="PS00198">
    <property type="entry name" value="4FE4S_FER_1"/>
    <property type="match status" value="1"/>
</dbReference>
<keyword evidence="8" id="KW-0408">Iron</keyword>
<dbReference type="InterPro" id="IPR016167">
    <property type="entry name" value="FAD-bd_PCMH_sub1"/>
</dbReference>
<name>A0A8B6X475_9BURK</name>
<dbReference type="GO" id="GO:0004458">
    <property type="term" value="F:D-lactate dehydrogenase (cytochrome) activity"/>
    <property type="evidence" value="ECO:0007669"/>
    <property type="project" value="UniProtKB-EC"/>
</dbReference>
<dbReference type="OrthoDB" id="8522822at2"/>
<dbReference type="SUPFAM" id="SSF55103">
    <property type="entry name" value="FAD-linked oxidases, C-terminal domain"/>
    <property type="match status" value="1"/>
</dbReference>
<feature type="domain" description="4Fe-4S ferredoxin-type" evidence="11">
    <location>
        <begin position="532"/>
        <end position="563"/>
    </location>
</feature>
<dbReference type="GO" id="GO:0071949">
    <property type="term" value="F:FAD binding"/>
    <property type="evidence" value="ECO:0007669"/>
    <property type="project" value="InterPro"/>
</dbReference>
<evidence type="ECO:0000313" key="14">
    <source>
        <dbReference type="RefSeq" id="WP_028311217.1"/>
    </source>
</evidence>
<proteinExistence type="inferred from homology"/>
<dbReference type="PANTHER" id="PTHR11748:SF111">
    <property type="entry name" value="D-LACTATE DEHYDROGENASE, MITOCHONDRIAL-RELATED"/>
    <property type="match status" value="1"/>
</dbReference>
<dbReference type="InterPro" id="IPR017900">
    <property type="entry name" value="4Fe4S_Fe_S_CS"/>
</dbReference>
<dbReference type="Gene3D" id="3.30.43.10">
    <property type="entry name" value="Uridine Diphospho-n-acetylenolpyruvylglucosamine Reductase, domain 2"/>
    <property type="match status" value="1"/>
</dbReference>
<dbReference type="InterPro" id="IPR016164">
    <property type="entry name" value="FAD-linked_Oxase-like_C"/>
</dbReference>
<evidence type="ECO:0000256" key="4">
    <source>
        <dbReference type="ARBA" id="ARBA00022723"/>
    </source>
</evidence>
<dbReference type="PANTHER" id="PTHR11748">
    <property type="entry name" value="D-LACTATE DEHYDROGENASE"/>
    <property type="match status" value="1"/>
</dbReference>
<dbReference type="GO" id="GO:0051536">
    <property type="term" value="F:iron-sulfur cluster binding"/>
    <property type="evidence" value="ECO:0007669"/>
    <property type="project" value="UniProtKB-KW"/>
</dbReference>
<dbReference type="InterPro" id="IPR009051">
    <property type="entry name" value="Helical_ferredxn"/>
</dbReference>
<keyword evidence="6" id="KW-0809">Transit peptide</keyword>
<dbReference type="Gene3D" id="1.10.45.10">
    <property type="entry name" value="Vanillyl-alcohol Oxidase, Chain A, domain 4"/>
    <property type="match status" value="1"/>
</dbReference>
<dbReference type="Pfam" id="PF02913">
    <property type="entry name" value="FAD-oxidase_C"/>
    <property type="match status" value="1"/>
</dbReference>
<protein>
    <recommendedName>
        <fullName evidence="10">D-lactate dehydrogenase (cytochrome)</fullName>
        <ecNumber evidence="10">1.1.2.4</ecNumber>
    </recommendedName>
</protein>
<dbReference type="InterPro" id="IPR016166">
    <property type="entry name" value="FAD-bd_PCMH"/>
</dbReference>
<dbReference type="SUPFAM" id="SSF46548">
    <property type="entry name" value="alpha-helical ferredoxin"/>
    <property type="match status" value="1"/>
</dbReference>
<feature type="domain" description="FAD-binding PCMH-type" evidence="12">
    <location>
        <begin position="38"/>
        <end position="266"/>
    </location>
</feature>
<dbReference type="PROSITE" id="PS51387">
    <property type="entry name" value="FAD_PCMH"/>
    <property type="match status" value="1"/>
</dbReference>
<dbReference type="InterPro" id="IPR036318">
    <property type="entry name" value="FAD-bd_PCMH-like_sf"/>
</dbReference>
<dbReference type="InterPro" id="IPR016171">
    <property type="entry name" value="Vanillyl_alc_oxidase_C-sub2"/>
</dbReference>
<evidence type="ECO:0000256" key="10">
    <source>
        <dbReference type="ARBA" id="ARBA00038897"/>
    </source>
</evidence>
<dbReference type="Pfam" id="PF13183">
    <property type="entry name" value="Fer4_8"/>
    <property type="match status" value="1"/>
</dbReference>
<dbReference type="RefSeq" id="WP_028311217.1">
    <property type="nucleotide sequence ID" value="NZ_AXWS01000008.1"/>
</dbReference>
<dbReference type="Pfam" id="PF01565">
    <property type="entry name" value="FAD_binding_4"/>
    <property type="match status" value="1"/>
</dbReference>
<keyword evidence="7" id="KW-0560">Oxidoreductase</keyword>
<evidence type="ECO:0000256" key="8">
    <source>
        <dbReference type="ARBA" id="ARBA00023004"/>
    </source>
</evidence>
<evidence type="ECO:0000256" key="3">
    <source>
        <dbReference type="ARBA" id="ARBA00022630"/>
    </source>
</evidence>
<dbReference type="InterPro" id="IPR004113">
    <property type="entry name" value="FAD-bd_oxidored_4_C"/>
</dbReference>
<dbReference type="PROSITE" id="PS51379">
    <property type="entry name" value="4FE4S_FER_2"/>
    <property type="match status" value="1"/>
</dbReference>
<dbReference type="Gene3D" id="3.30.465.10">
    <property type="match status" value="1"/>
</dbReference>
<keyword evidence="13" id="KW-1185">Reference proteome</keyword>
<keyword evidence="3" id="KW-0285">Flavoprotein</keyword>
<dbReference type="InterPro" id="IPR016169">
    <property type="entry name" value="FAD-bd_PCMH_sub2"/>
</dbReference>
<reference evidence="14" key="1">
    <citation type="submission" date="2025-08" db="UniProtKB">
        <authorList>
            <consortium name="RefSeq"/>
        </authorList>
    </citation>
    <scope>IDENTIFICATION</scope>
</reference>
<keyword evidence="9" id="KW-0411">Iron-sulfur</keyword>
<evidence type="ECO:0000256" key="5">
    <source>
        <dbReference type="ARBA" id="ARBA00022827"/>
    </source>
</evidence>
<keyword evidence="5" id="KW-0274">FAD</keyword>